<proteinExistence type="inferred from homology"/>
<keyword evidence="2 4" id="KW-0479">Metal-binding</keyword>
<dbReference type="InterPro" id="IPR005950">
    <property type="entry name" value="ModA"/>
</dbReference>
<protein>
    <submittedName>
        <fullName evidence="5">Molybdate transport system substrate-binding protein</fullName>
    </submittedName>
</protein>
<dbReference type="PANTHER" id="PTHR30632">
    <property type="entry name" value="MOLYBDATE-BINDING PERIPLASMIC PROTEIN"/>
    <property type="match status" value="1"/>
</dbReference>
<keyword evidence="4" id="KW-0500">Molybdenum</keyword>
<gene>
    <name evidence="5" type="ORF">CLV29_2781</name>
</gene>
<feature type="binding site" evidence="4">
    <location>
        <position position="90"/>
    </location>
    <ligand>
        <name>molybdate</name>
        <dbReference type="ChEBI" id="CHEBI:36264"/>
    </ligand>
</feature>
<feature type="binding site" evidence="4">
    <location>
        <position position="193"/>
    </location>
    <ligand>
        <name>molybdate</name>
        <dbReference type="ChEBI" id="CHEBI:36264"/>
    </ligand>
</feature>
<dbReference type="NCBIfam" id="TIGR01256">
    <property type="entry name" value="modA"/>
    <property type="match status" value="1"/>
</dbReference>
<dbReference type="AlphaFoldDB" id="A0A4R7J2H0"/>
<comment type="caution">
    <text evidence="5">The sequence shown here is derived from an EMBL/GenBank/DDBJ whole genome shotgun (WGS) entry which is preliminary data.</text>
</comment>
<sequence length="275" mass="27946">MGFPAPQRLNKVHDRGRAAPARRTPLVAAVVIPVLLLTGCTDDAGPGGDTETTTLTVFAAASLNATFTEIGSQFEAANPGTSVRFDFNGSSTLVQQIVEGAPVDVFASANTATMTTLTEAGMSAGEPIDFATNVLTIAVAPGNPHGVTGLADLQNPELKTVLCAPQVPCGEVAQTVEGAAGVEIEPVSEEQSVTDVVNKIGSGEADAGLVYVTDVIAADGSVEAVDFPESAQAVNRYPITTVDGSPHTDVGRQFVGFVVGPQGQAALAEAGFGQP</sequence>
<dbReference type="OrthoDB" id="9785015at2"/>
<comment type="similarity">
    <text evidence="1">Belongs to the bacterial solute-binding protein ModA family.</text>
</comment>
<dbReference type="RefSeq" id="WP_133755648.1">
    <property type="nucleotide sequence ID" value="NZ_SOAW01000002.1"/>
</dbReference>
<evidence type="ECO:0000256" key="2">
    <source>
        <dbReference type="ARBA" id="ARBA00022723"/>
    </source>
</evidence>
<reference evidence="5 6" key="1">
    <citation type="submission" date="2019-03" db="EMBL/GenBank/DDBJ databases">
        <title>Genomic Encyclopedia of Archaeal and Bacterial Type Strains, Phase II (KMG-II): from individual species to whole genera.</title>
        <authorList>
            <person name="Goeker M."/>
        </authorList>
    </citation>
    <scope>NUCLEOTIDE SEQUENCE [LARGE SCALE GENOMIC DNA]</scope>
    <source>
        <strain evidence="5 6">DSM 24323</strain>
    </source>
</reference>
<dbReference type="Proteomes" id="UP000295371">
    <property type="component" value="Unassembled WGS sequence"/>
</dbReference>
<dbReference type="SUPFAM" id="SSF53850">
    <property type="entry name" value="Periplasmic binding protein-like II"/>
    <property type="match status" value="1"/>
</dbReference>
<accession>A0A4R7J2H0</accession>
<keyword evidence="6" id="KW-1185">Reference proteome</keyword>
<dbReference type="GO" id="GO:0030973">
    <property type="term" value="F:molybdate ion binding"/>
    <property type="evidence" value="ECO:0007669"/>
    <property type="project" value="TreeGrafter"/>
</dbReference>
<dbReference type="PIRSF" id="PIRSF004846">
    <property type="entry name" value="ModA"/>
    <property type="match status" value="1"/>
</dbReference>
<dbReference type="GO" id="GO:0015689">
    <property type="term" value="P:molybdate ion transport"/>
    <property type="evidence" value="ECO:0007669"/>
    <property type="project" value="InterPro"/>
</dbReference>
<dbReference type="Gene3D" id="3.40.190.10">
    <property type="entry name" value="Periplasmic binding protein-like II"/>
    <property type="match status" value="2"/>
</dbReference>
<evidence type="ECO:0000313" key="5">
    <source>
        <dbReference type="EMBL" id="TDT31360.1"/>
    </source>
</evidence>
<evidence type="ECO:0000256" key="3">
    <source>
        <dbReference type="ARBA" id="ARBA00022729"/>
    </source>
</evidence>
<dbReference type="EMBL" id="SOAW01000002">
    <property type="protein sequence ID" value="TDT31360.1"/>
    <property type="molecule type" value="Genomic_DNA"/>
</dbReference>
<evidence type="ECO:0000313" key="6">
    <source>
        <dbReference type="Proteomes" id="UP000295371"/>
    </source>
</evidence>
<dbReference type="GO" id="GO:0046872">
    <property type="term" value="F:metal ion binding"/>
    <property type="evidence" value="ECO:0007669"/>
    <property type="project" value="UniProtKB-KW"/>
</dbReference>
<name>A0A4R7J2H0_9ACTN</name>
<evidence type="ECO:0000256" key="4">
    <source>
        <dbReference type="PIRSR" id="PIRSR004846-1"/>
    </source>
</evidence>
<evidence type="ECO:0000256" key="1">
    <source>
        <dbReference type="ARBA" id="ARBA00009175"/>
    </source>
</evidence>
<dbReference type="Pfam" id="PF13531">
    <property type="entry name" value="SBP_bac_11"/>
    <property type="match status" value="1"/>
</dbReference>
<feature type="binding site" evidence="4">
    <location>
        <position position="62"/>
    </location>
    <ligand>
        <name>molybdate</name>
        <dbReference type="ChEBI" id="CHEBI:36264"/>
    </ligand>
</feature>
<dbReference type="PANTHER" id="PTHR30632:SF0">
    <property type="entry name" value="SULFATE-BINDING PROTEIN"/>
    <property type="match status" value="1"/>
</dbReference>
<keyword evidence="3" id="KW-0732">Signal</keyword>
<dbReference type="CDD" id="cd13538">
    <property type="entry name" value="PBP2_ModA_like_1"/>
    <property type="match status" value="1"/>
</dbReference>
<feature type="binding site" evidence="4">
    <location>
        <position position="211"/>
    </location>
    <ligand>
        <name>molybdate</name>
        <dbReference type="ChEBI" id="CHEBI:36264"/>
    </ligand>
</feature>
<dbReference type="InterPro" id="IPR050682">
    <property type="entry name" value="ModA/WtpA"/>
</dbReference>
<organism evidence="5 6">
    <name type="scientific">Naumannella halotolerans</name>
    <dbReference type="NCBI Taxonomy" id="993414"/>
    <lineage>
        <taxon>Bacteria</taxon>
        <taxon>Bacillati</taxon>
        <taxon>Actinomycetota</taxon>
        <taxon>Actinomycetes</taxon>
        <taxon>Propionibacteriales</taxon>
        <taxon>Propionibacteriaceae</taxon>
        <taxon>Naumannella</taxon>
    </lineage>
</organism>